<dbReference type="InterPro" id="IPR006905">
    <property type="entry name" value="Flavin_halogenase"/>
</dbReference>
<dbReference type="KEGG" id="nar:Saro_1882"/>
<feature type="binding site" evidence="2">
    <location>
        <position position="336"/>
    </location>
    <ligand>
        <name>FAD</name>
        <dbReference type="ChEBI" id="CHEBI:57692"/>
    </ligand>
</feature>
<accession>Q2G751</accession>
<dbReference type="Pfam" id="PF04820">
    <property type="entry name" value="Trp_halogenase"/>
    <property type="match status" value="1"/>
</dbReference>
<feature type="active site" evidence="1">
    <location>
        <position position="81"/>
    </location>
</feature>
<evidence type="ECO:0000313" key="3">
    <source>
        <dbReference type="EMBL" id="ABD26322.1"/>
    </source>
</evidence>
<feature type="binding site" evidence="2">
    <location>
        <position position="81"/>
    </location>
    <ligand>
        <name>7-chloro-L-tryptophan</name>
        <dbReference type="ChEBI" id="CHEBI:58713"/>
    </ligand>
</feature>
<dbReference type="AlphaFoldDB" id="Q2G751"/>
<reference evidence="4" key="1">
    <citation type="submission" date="2006-01" db="EMBL/GenBank/DDBJ databases">
        <title>Complete sequence of Novosphingobium aromaticivorans DSM 12444.</title>
        <authorList>
            <consortium name="US DOE Joint Genome Institute"/>
            <person name="Copeland A."/>
            <person name="Lucas S."/>
            <person name="Lapidus A."/>
            <person name="Barry K."/>
            <person name="Detter J.C."/>
            <person name="Glavina T."/>
            <person name="Hammon N."/>
            <person name="Israni S."/>
            <person name="Pitluck S."/>
            <person name="Chain P."/>
            <person name="Malfatti S."/>
            <person name="Shin M."/>
            <person name="Vergez L."/>
            <person name="Schmutz J."/>
            <person name="Larimer F."/>
            <person name="Land M."/>
            <person name="Kyrpides N."/>
            <person name="Ivanova N."/>
            <person name="Fredrickson J."/>
            <person name="Balkwill D."/>
            <person name="Romine M.F."/>
            <person name="Richardson P."/>
        </authorList>
    </citation>
    <scope>NUCLEOTIDE SEQUENCE [LARGE SCALE GENOMIC DNA]</scope>
    <source>
        <strain evidence="4">ATCC 700278 / DSM 12444 / CCUG 56034 / CIP 105152 / NBRC 16084 / F199</strain>
    </source>
</reference>
<keyword evidence="2" id="KW-0547">Nucleotide-binding</keyword>
<name>Q2G751_NOVAD</name>
<dbReference type="HOGENOM" id="CLU_022247_1_0_5"/>
<feature type="binding site" evidence="2">
    <location>
        <begin position="16"/>
        <end position="19"/>
    </location>
    <ligand>
        <name>FAD</name>
        <dbReference type="ChEBI" id="CHEBI:57692"/>
    </ligand>
</feature>
<dbReference type="InterPro" id="IPR050816">
    <property type="entry name" value="Flavin-dep_Halogenase_NPB"/>
</dbReference>
<protein>
    <submittedName>
        <fullName evidence="3">Tryptophan halogenase</fullName>
    </submittedName>
</protein>
<dbReference type="PIRSF" id="PIRSF011396">
    <property type="entry name" value="Trp_halogenase"/>
    <property type="match status" value="1"/>
</dbReference>
<dbReference type="PANTHER" id="PTHR43747">
    <property type="entry name" value="FAD-BINDING PROTEIN"/>
    <property type="match status" value="1"/>
</dbReference>
<dbReference type="RefSeq" id="WP_011445532.1">
    <property type="nucleotide sequence ID" value="NC_007794.1"/>
</dbReference>
<feature type="binding site" evidence="2">
    <location>
        <position position="349"/>
    </location>
    <ligand>
        <name>FAD</name>
        <dbReference type="ChEBI" id="CHEBI:57692"/>
    </ligand>
</feature>
<organism evidence="3 4">
    <name type="scientific">Novosphingobium aromaticivorans (strain ATCC 700278 / DSM 12444 / CCUG 56034 / CIP 105152 / NBRC 16084 / F199)</name>
    <dbReference type="NCBI Taxonomy" id="279238"/>
    <lineage>
        <taxon>Bacteria</taxon>
        <taxon>Pseudomonadati</taxon>
        <taxon>Pseudomonadota</taxon>
        <taxon>Alphaproteobacteria</taxon>
        <taxon>Sphingomonadales</taxon>
        <taxon>Sphingomonadaceae</taxon>
        <taxon>Novosphingobium</taxon>
    </lineage>
</organism>
<dbReference type="PANTHER" id="PTHR43747:SF4">
    <property type="entry name" value="FLAVIN-DEPENDENT TRYPTOPHAN HALOGENASE"/>
    <property type="match status" value="1"/>
</dbReference>
<proteinExistence type="predicted"/>
<keyword evidence="4" id="KW-1185">Reference proteome</keyword>
<feature type="binding site" evidence="2">
    <location>
        <position position="345"/>
    </location>
    <ligand>
        <name>L-tryptophan</name>
        <dbReference type="ChEBI" id="CHEBI:57912"/>
    </ligand>
</feature>
<dbReference type="Gene3D" id="3.50.50.60">
    <property type="entry name" value="FAD/NAD(P)-binding domain"/>
    <property type="match status" value="1"/>
</dbReference>
<keyword evidence="2" id="KW-0274">FAD</keyword>
<dbReference type="GO" id="GO:0004497">
    <property type="term" value="F:monooxygenase activity"/>
    <property type="evidence" value="ECO:0007669"/>
    <property type="project" value="InterPro"/>
</dbReference>
<evidence type="ECO:0000256" key="2">
    <source>
        <dbReference type="PIRSR" id="PIRSR011396-2"/>
    </source>
</evidence>
<dbReference type="InterPro" id="IPR033856">
    <property type="entry name" value="Trp_halogen"/>
</dbReference>
<dbReference type="InterPro" id="IPR036188">
    <property type="entry name" value="FAD/NAD-bd_sf"/>
</dbReference>
<dbReference type="STRING" id="279238.Saro_1882"/>
<dbReference type="SUPFAM" id="SSF51905">
    <property type="entry name" value="FAD/NAD(P)-binding domain"/>
    <property type="match status" value="1"/>
</dbReference>
<gene>
    <name evidence="3" type="ordered locus">Saro_1882</name>
</gene>
<keyword evidence="2" id="KW-0285">Flavoprotein</keyword>
<sequence>MATSDRTIRSVAIVGGGTAGWMTAAALAQALRHNCRITLVESDDIGTVGVGEATIPPIRTFNETLQIDEREFVRKTQGTFKLGIEFVDWARVGNRYFHPFGPHGRAFDMVNLHHYWLRARAEGETAPLDEHSMAWALARENRFAPPMPDQRNVLSTFDFAYHFDAGLYARFLREYAEARGVVRIEGKIGSVQQNGETGFVTGVTLEDGRAVEAELFVDCSGFRGLLIEGALQAGYEDWTHWLPCDRAMAVPCENAYPLTPYTRSTAREAGWQWRIPLQHRTGNGYVFCSQFLSEDEAAEKLLSRLDGKALADPRPLRFVTGRRKKFWDRNVIAIGLSSGFMEPLESTSIHLIQAGISKLLALFPDRGFDPIVIDEYNRIAVSEFERIRDFIILHYKLTERDDAELWRYCAAMDIPDTLKTKIEHFRSFGRLVQRDADLFGPPSWLAVHIGQLNFPERTDPLADYRGIDGREWLAKLRAAMHHAAMQQPTHEQFIAANCAAA</sequence>
<dbReference type="GO" id="GO:0000166">
    <property type="term" value="F:nucleotide binding"/>
    <property type="evidence" value="ECO:0007669"/>
    <property type="project" value="UniProtKB-KW"/>
</dbReference>
<dbReference type="EMBL" id="CP000248">
    <property type="protein sequence ID" value="ABD26322.1"/>
    <property type="molecule type" value="Genomic_DNA"/>
</dbReference>
<dbReference type="eggNOG" id="COG0665">
    <property type="taxonomic scope" value="Bacteria"/>
</dbReference>
<evidence type="ECO:0000313" key="4">
    <source>
        <dbReference type="Proteomes" id="UP000009134"/>
    </source>
</evidence>
<dbReference type="Proteomes" id="UP000009134">
    <property type="component" value="Chromosome"/>
</dbReference>
<evidence type="ECO:0000256" key="1">
    <source>
        <dbReference type="PIRSR" id="PIRSR011396-1"/>
    </source>
</evidence>